<dbReference type="InterPro" id="IPR003439">
    <property type="entry name" value="ABC_transporter-like_ATP-bd"/>
</dbReference>
<sequence>MIEINNLTKRYRNKQIFHHLSMSFDSNRLTILLGDNGAGKSTLLR</sequence>
<evidence type="ECO:0000259" key="3">
    <source>
        <dbReference type="Pfam" id="PF00005"/>
    </source>
</evidence>
<keyword evidence="1" id="KW-0547">Nucleotide-binding</keyword>
<evidence type="ECO:0000313" key="4">
    <source>
        <dbReference type="EMBL" id="MCE3364504.1"/>
    </source>
</evidence>
<feature type="domain" description="ABC transporter" evidence="3">
    <location>
        <begin position="18"/>
        <end position="45"/>
    </location>
</feature>
<dbReference type="SUPFAM" id="SSF52540">
    <property type="entry name" value="P-loop containing nucleoside triphosphate hydrolases"/>
    <property type="match status" value="1"/>
</dbReference>
<dbReference type="Pfam" id="PF00005">
    <property type="entry name" value="ABC_tran"/>
    <property type="match status" value="1"/>
</dbReference>
<proteinExistence type="predicted"/>
<feature type="non-terminal residue" evidence="4">
    <location>
        <position position="45"/>
    </location>
</feature>
<gene>
    <name evidence="4" type="ORF">LB359_20020</name>
</gene>
<dbReference type="InterPro" id="IPR027417">
    <property type="entry name" value="P-loop_NTPase"/>
</dbReference>
<dbReference type="GO" id="GO:0005524">
    <property type="term" value="F:ATP binding"/>
    <property type="evidence" value="ECO:0007669"/>
    <property type="project" value="UniProtKB-KW"/>
</dbReference>
<evidence type="ECO:0000256" key="1">
    <source>
        <dbReference type="ARBA" id="ARBA00022741"/>
    </source>
</evidence>
<reference evidence="4" key="1">
    <citation type="journal article" date="2021" name="Front Med (Lausanne)">
        <title>The Prevalence and Determinants of Fusidic Acid Resistance Among Methicillin-Resistant Staphylococcus aureus Clinical Isolates in China.</title>
        <authorList>
            <person name="Zhao H."/>
            <person name="Wang X."/>
            <person name="Wang B."/>
            <person name="Xu Y."/>
            <person name="Rao L."/>
            <person name="Wan B."/>
            <person name="Guo Y."/>
            <person name="Wu X."/>
            <person name="Yu J."/>
            <person name="Chen L."/>
            <person name="Li M."/>
            <person name="Yu F."/>
        </authorList>
    </citation>
    <scope>NUCLEOTIDE SEQUENCE</scope>
    <source>
        <strain evidence="4">NC-4</strain>
    </source>
</reference>
<protein>
    <submittedName>
        <fullName evidence="4">ATP-binding cassette domain-containing protein</fullName>
    </submittedName>
</protein>
<dbReference type="PANTHER" id="PTHR43158">
    <property type="entry name" value="SKFA PEPTIDE EXPORT ATP-BINDING PROTEIN SKFE"/>
    <property type="match status" value="1"/>
</dbReference>
<reference evidence="4" key="2">
    <citation type="submission" date="2023-08" db="EMBL/GenBank/DDBJ databases">
        <authorList>
            <person name="Zhao H."/>
            <person name="Wang X."/>
        </authorList>
    </citation>
    <scope>NUCLEOTIDE SEQUENCE</scope>
    <source>
        <strain evidence="4">NC-4</strain>
    </source>
</reference>
<organism evidence="4 5">
    <name type="scientific">Staphylococcus aureus</name>
    <dbReference type="NCBI Taxonomy" id="1280"/>
    <lineage>
        <taxon>Bacteria</taxon>
        <taxon>Bacillati</taxon>
        <taxon>Bacillota</taxon>
        <taxon>Bacilli</taxon>
        <taxon>Bacillales</taxon>
        <taxon>Staphylococcaceae</taxon>
        <taxon>Staphylococcus</taxon>
    </lineage>
</organism>
<keyword evidence="2 4" id="KW-0067">ATP-binding</keyword>
<dbReference type="PANTHER" id="PTHR43158:SF2">
    <property type="entry name" value="SKFA PEPTIDE EXPORT ATP-BINDING PROTEIN SKFE"/>
    <property type="match status" value="1"/>
</dbReference>
<accession>A0AAW4YG41</accession>
<dbReference type="AlphaFoldDB" id="A0AAW4YG41"/>
<dbReference type="EMBL" id="JAIUEN010000911">
    <property type="protein sequence ID" value="MCE3364504.1"/>
    <property type="molecule type" value="Genomic_DNA"/>
</dbReference>
<name>A0AAW4YG41_STAAU</name>
<comment type="caution">
    <text evidence="4">The sequence shown here is derived from an EMBL/GenBank/DDBJ whole genome shotgun (WGS) entry which is preliminary data.</text>
</comment>
<evidence type="ECO:0000313" key="5">
    <source>
        <dbReference type="Proteomes" id="UP001200271"/>
    </source>
</evidence>
<dbReference type="Proteomes" id="UP001200271">
    <property type="component" value="Unassembled WGS sequence"/>
</dbReference>
<dbReference type="Gene3D" id="3.40.50.300">
    <property type="entry name" value="P-loop containing nucleotide triphosphate hydrolases"/>
    <property type="match status" value="1"/>
</dbReference>
<evidence type="ECO:0000256" key="2">
    <source>
        <dbReference type="ARBA" id="ARBA00022840"/>
    </source>
</evidence>